<comment type="subcellular location">
    <subcellularLocation>
        <location evidence="1">Cytoplasm</location>
    </subcellularLocation>
</comment>
<evidence type="ECO:0000256" key="2">
    <source>
        <dbReference type="ARBA" id="ARBA00022490"/>
    </source>
</evidence>
<dbReference type="GO" id="GO:0003727">
    <property type="term" value="F:single-stranded RNA binding"/>
    <property type="evidence" value="ECO:0007669"/>
    <property type="project" value="TreeGrafter"/>
</dbReference>
<reference evidence="8" key="1">
    <citation type="submission" date="2017-02" db="UniProtKB">
        <authorList>
            <consortium name="WormBaseParasite"/>
        </authorList>
    </citation>
    <scope>IDENTIFICATION</scope>
</reference>
<name>A0A0R3TN30_RODNA</name>
<evidence type="ECO:0000256" key="4">
    <source>
        <dbReference type="ARBA" id="ARBA00022759"/>
    </source>
</evidence>
<keyword evidence="5" id="KW-0378">Hydrolase</keyword>
<keyword evidence="4" id="KW-0255">Endonuclease</keyword>
<gene>
    <name evidence="6" type="ORF">HNAJ_LOCUS8764</name>
</gene>
<dbReference type="InterPro" id="IPR007581">
    <property type="entry name" value="Endonuclease-V"/>
</dbReference>
<dbReference type="EMBL" id="UZAE01012384">
    <property type="protein sequence ID" value="VDO04870.1"/>
    <property type="molecule type" value="Genomic_DNA"/>
</dbReference>
<evidence type="ECO:0000313" key="7">
    <source>
        <dbReference type="Proteomes" id="UP000278807"/>
    </source>
</evidence>
<evidence type="ECO:0000313" key="8">
    <source>
        <dbReference type="WBParaSite" id="HNAJ_0000876801-mRNA-1"/>
    </source>
</evidence>
<dbReference type="GO" id="GO:0005737">
    <property type="term" value="C:cytoplasm"/>
    <property type="evidence" value="ECO:0007669"/>
    <property type="project" value="UniProtKB-SubCell"/>
</dbReference>
<protein>
    <submittedName>
        <fullName evidence="8">Endonuclease V</fullName>
    </submittedName>
</protein>
<dbReference type="GO" id="GO:0016891">
    <property type="term" value="F:RNA endonuclease activity producing 5'-phosphomonoesters, hydrolytic mechanism"/>
    <property type="evidence" value="ECO:0007669"/>
    <property type="project" value="TreeGrafter"/>
</dbReference>
<evidence type="ECO:0000256" key="1">
    <source>
        <dbReference type="ARBA" id="ARBA00004496"/>
    </source>
</evidence>
<dbReference type="CDD" id="cd06559">
    <property type="entry name" value="Endonuclease_V"/>
    <property type="match status" value="1"/>
</dbReference>
<evidence type="ECO:0000256" key="5">
    <source>
        <dbReference type="ARBA" id="ARBA00022801"/>
    </source>
</evidence>
<dbReference type="Proteomes" id="UP000278807">
    <property type="component" value="Unassembled WGS sequence"/>
</dbReference>
<dbReference type="PANTHER" id="PTHR28511:SF1">
    <property type="entry name" value="ENDONUCLEASE V"/>
    <property type="match status" value="1"/>
</dbReference>
<dbReference type="Gene3D" id="3.30.2170.10">
    <property type="entry name" value="archaeoglobus fulgidus dsm 4304 superfamily"/>
    <property type="match status" value="1"/>
</dbReference>
<dbReference type="AlphaFoldDB" id="A0A0R3TN30"/>
<evidence type="ECO:0000313" key="6">
    <source>
        <dbReference type="EMBL" id="VDO04870.1"/>
    </source>
</evidence>
<dbReference type="OrthoDB" id="20018at2759"/>
<keyword evidence="7" id="KW-1185">Reference proteome</keyword>
<dbReference type="STRING" id="102285.A0A0R3TN30"/>
<keyword evidence="2" id="KW-0963">Cytoplasm</keyword>
<evidence type="ECO:0000256" key="3">
    <source>
        <dbReference type="ARBA" id="ARBA00022722"/>
    </source>
</evidence>
<sequence length="190" mass="20938">CETLIVDTFKVEIKGFYVPGFLAFREVPAYIEAIEAFKTKYPDGPTPDIWMVDCNGTLHPRRFGAACHLGVKLGEPTLGVAKSLPFIDSTANGFPLSTTGPRQRELIRRKADSLQKDQKIDLYGLEGTLDGVALMNSNSKNPVFVSPGHMVTLETAIEITLRCSIHRVPEPTRQADVKSNADAREYSNSI</sequence>
<reference evidence="6 7" key="2">
    <citation type="submission" date="2018-11" db="EMBL/GenBank/DDBJ databases">
        <authorList>
            <consortium name="Pathogen Informatics"/>
        </authorList>
    </citation>
    <scope>NUCLEOTIDE SEQUENCE [LARGE SCALE GENOMIC DNA]</scope>
</reference>
<dbReference type="PANTHER" id="PTHR28511">
    <property type="entry name" value="ENDONUCLEASE V"/>
    <property type="match status" value="1"/>
</dbReference>
<dbReference type="GO" id="GO:0006281">
    <property type="term" value="P:DNA repair"/>
    <property type="evidence" value="ECO:0007669"/>
    <property type="project" value="InterPro"/>
</dbReference>
<accession>A0A0R3TN30</accession>
<dbReference type="WBParaSite" id="HNAJ_0000876801-mRNA-1">
    <property type="protein sequence ID" value="HNAJ_0000876801-mRNA-1"/>
    <property type="gene ID" value="HNAJ_0000876801"/>
</dbReference>
<proteinExistence type="predicted"/>
<keyword evidence="3" id="KW-0540">Nuclease</keyword>
<organism evidence="8">
    <name type="scientific">Rodentolepis nana</name>
    <name type="common">Dwarf tapeworm</name>
    <name type="synonym">Hymenolepis nana</name>
    <dbReference type="NCBI Taxonomy" id="102285"/>
    <lineage>
        <taxon>Eukaryota</taxon>
        <taxon>Metazoa</taxon>
        <taxon>Spiralia</taxon>
        <taxon>Lophotrochozoa</taxon>
        <taxon>Platyhelminthes</taxon>
        <taxon>Cestoda</taxon>
        <taxon>Eucestoda</taxon>
        <taxon>Cyclophyllidea</taxon>
        <taxon>Hymenolepididae</taxon>
        <taxon>Rodentolepis</taxon>
    </lineage>
</organism>
<dbReference type="Pfam" id="PF04493">
    <property type="entry name" value="Endonuclease_5"/>
    <property type="match status" value="1"/>
</dbReference>
<dbReference type="GO" id="GO:0005730">
    <property type="term" value="C:nucleolus"/>
    <property type="evidence" value="ECO:0007669"/>
    <property type="project" value="TreeGrafter"/>
</dbReference>